<dbReference type="InterPro" id="IPR001849">
    <property type="entry name" value="PH_domain"/>
</dbReference>
<proteinExistence type="predicted"/>
<sequence>MKSRTRQGAAPRSFKLMIGDETRVFQAQSSSDKEAWMAQIENSRQQNRKRRLRISHPSAPGGKERRKLRSGTGEAGDTLIRIAKGAFALRMPGAKRLMETSGNAAKADELCDGEEEEDETDATAGEDLVDDIDVNMPQWSDLVFATCWCCQGDLVGYTLSEVLCYIIYHKSQRWIMGLVHLQTFRRHRQ</sequence>
<gene>
    <name evidence="3" type="ORF">PXEA_LOCUS15074</name>
</gene>
<reference evidence="3" key="1">
    <citation type="submission" date="2018-11" db="EMBL/GenBank/DDBJ databases">
        <authorList>
            <consortium name="Pathogen Informatics"/>
        </authorList>
    </citation>
    <scope>NUCLEOTIDE SEQUENCE</scope>
</reference>
<keyword evidence="4" id="KW-1185">Reference proteome</keyword>
<dbReference type="InterPro" id="IPR011993">
    <property type="entry name" value="PH-like_dom_sf"/>
</dbReference>
<dbReference type="PROSITE" id="PS50003">
    <property type="entry name" value="PH_DOMAIN"/>
    <property type="match status" value="1"/>
</dbReference>
<dbReference type="SUPFAM" id="SSF50729">
    <property type="entry name" value="PH domain-like"/>
    <property type="match status" value="1"/>
</dbReference>
<protein>
    <recommendedName>
        <fullName evidence="2">PH domain-containing protein</fullName>
    </recommendedName>
</protein>
<feature type="region of interest" description="Disordered" evidence="1">
    <location>
        <begin position="29"/>
        <end position="72"/>
    </location>
</feature>
<comment type="caution">
    <text evidence="3">The sequence shown here is derived from an EMBL/GenBank/DDBJ whole genome shotgun (WGS) entry which is preliminary data.</text>
</comment>
<dbReference type="EMBL" id="CAAALY010052294">
    <property type="protein sequence ID" value="VEL21634.1"/>
    <property type="molecule type" value="Genomic_DNA"/>
</dbReference>
<dbReference type="Proteomes" id="UP000784294">
    <property type="component" value="Unassembled WGS sequence"/>
</dbReference>
<evidence type="ECO:0000313" key="3">
    <source>
        <dbReference type="EMBL" id="VEL21634.1"/>
    </source>
</evidence>
<evidence type="ECO:0000313" key="4">
    <source>
        <dbReference type="Proteomes" id="UP000784294"/>
    </source>
</evidence>
<organism evidence="3 4">
    <name type="scientific">Protopolystoma xenopodis</name>
    <dbReference type="NCBI Taxonomy" id="117903"/>
    <lineage>
        <taxon>Eukaryota</taxon>
        <taxon>Metazoa</taxon>
        <taxon>Spiralia</taxon>
        <taxon>Lophotrochozoa</taxon>
        <taxon>Platyhelminthes</taxon>
        <taxon>Monogenea</taxon>
        <taxon>Polyopisthocotylea</taxon>
        <taxon>Polystomatidea</taxon>
        <taxon>Polystomatidae</taxon>
        <taxon>Protopolystoma</taxon>
    </lineage>
</organism>
<feature type="domain" description="PH" evidence="2">
    <location>
        <begin position="1"/>
        <end position="45"/>
    </location>
</feature>
<evidence type="ECO:0000256" key="1">
    <source>
        <dbReference type="SAM" id="MobiDB-lite"/>
    </source>
</evidence>
<accession>A0A448WW71</accession>
<dbReference type="AlphaFoldDB" id="A0A448WW71"/>
<dbReference type="Gene3D" id="2.30.29.30">
    <property type="entry name" value="Pleckstrin-homology domain (PH domain)/Phosphotyrosine-binding domain (PTB)"/>
    <property type="match status" value="1"/>
</dbReference>
<name>A0A448WW71_9PLAT</name>
<evidence type="ECO:0000259" key="2">
    <source>
        <dbReference type="PROSITE" id="PS50003"/>
    </source>
</evidence>
<feature type="region of interest" description="Disordered" evidence="1">
    <location>
        <begin position="101"/>
        <end position="125"/>
    </location>
</feature>
<feature type="compositionally biased region" description="Acidic residues" evidence="1">
    <location>
        <begin position="110"/>
        <end position="121"/>
    </location>
</feature>